<dbReference type="PANTHER" id="PTHR37278:SF1">
    <property type="entry name" value="AUTOPHAGY-RELATED PROTEIN 33-RELATED"/>
    <property type="match status" value="1"/>
</dbReference>
<dbReference type="PANTHER" id="PTHR37278">
    <property type="entry name" value="AUTOPHAGY-RELATED PROTEIN 33-RELATED"/>
    <property type="match status" value="1"/>
</dbReference>
<comment type="similarity">
    <text evidence="5">Belongs to the ATG33 family.</text>
</comment>
<keyword evidence="4 6" id="KW-0472">Membrane</keyword>
<evidence type="ECO:0000256" key="2">
    <source>
        <dbReference type="ARBA" id="ARBA00022692"/>
    </source>
</evidence>
<evidence type="ECO:0000256" key="5">
    <source>
        <dbReference type="ARBA" id="ARBA00038013"/>
    </source>
</evidence>
<name>A0A8H3IWZ6_9LECA</name>
<feature type="transmembrane region" description="Helical" evidence="6">
    <location>
        <begin position="85"/>
        <end position="105"/>
    </location>
</feature>
<dbReference type="GO" id="GO:0016236">
    <property type="term" value="P:macroautophagy"/>
    <property type="evidence" value="ECO:0007669"/>
    <property type="project" value="TreeGrafter"/>
</dbReference>
<organism evidence="7 8">
    <name type="scientific">Heterodermia speciosa</name>
    <dbReference type="NCBI Taxonomy" id="116794"/>
    <lineage>
        <taxon>Eukaryota</taxon>
        <taxon>Fungi</taxon>
        <taxon>Dikarya</taxon>
        <taxon>Ascomycota</taxon>
        <taxon>Pezizomycotina</taxon>
        <taxon>Lecanoromycetes</taxon>
        <taxon>OSLEUM clade</taxon>
        <taxon>Lecanoromycetidae</taxon>
        <taxon>Caliciales</taxon>
        <taxon>Physciaceae</taxon>
        <taxon>Heterodermia</taxon>
    </lineage>
</organism>
<keyword evidence="2 6" id="KW-0812">Transmembrane</keyword>
<proteinExistence type="inferred from homology"/>
<sequence>MSRPTISISKFVGTIGLGLLTGVSYTLSTTTVPPLLALPSAPPAHATFLQLRTLTSRHQTLLSTLSTSSLLLAYVLSPPRSKHPYLLWASLATALGFGSEIWGYVTKSMKRKDVGSDDGLEGMEEWEVEDGGVNGEALREGMEKWRGKMGVKAGIWGLAWGISIVGLWGDR</sequence>
<evidence type="ECO:0000256" key="6">
    <source>
        <dbReference type="SAM" id="Phobius"/>
    </source>
</evidence>
<evidence type="ECO:0000256" key="3">
    <source>
        <dbReference type="ARBA" id="ARBA00022989"/>
    </source>
</evidence>
<dbReference type="GO" id="GO:0005741">
    <property type="term" value="C:mitochondrial outer membrane"/>
    <property type="evidence" value="ECO:0007669"/>
    <property type="project" value="TreeGrafter"/>
</dbReference>
<evidence type="ECO:0000256" key="4">
    <source>
        <dbReference type="ARBA" id="ARBA00023136"/>
    </source>
</evidence>
<dbReference type="OrthoDB" id="5336366at2759"/>
<dbReference type="EMBL" id="CAJPDS010000098">
    <property type="protein sequence ID" value="CAF9937165.1"/>
    <property type="molecule type" value="Genomic_DNA"/>
</dbReference>
<keyword evidence="3 6" id="KW-1133">Transmembrane helix</keyword>
<gene>
    <name evidence="7" type="ORF">HETSPECPRED_010582</name>
</gene>
<keyword evidence="8" id="KW-1185">Reference proteome</keyword>
<evidence type="ECO:0000313" key="8">
    <source>
        <dbReference type="Proteomes" id="UP000664521"/>
    </source>
</evidence>
<reference evidence="7" key="1">
    <citation type="submission" date="2021-03" db="EMBL/GenBank/DDBJ databases">
        <authorList>
            <person name="Tagirdzhanova G."/>
        </authorList>
    </citation>
    <scope>NUCLEOTIDE SEQUENCE</scope>
</reference>
<accession>A0A8H3IWZ6</accession>
<protein>
    <submittedName>
        <fullName evidence="7">Uncharacterized protein</fullName>
    </submittedName>
</protein>
<feature type="transmembrane region" description="Helical" evidence="6">
    <location>
        <begin position="149"/>
        <end position="169"/>
    </location>
</feature>
<comment type="caution">
    <text evidence="7">The sequence shown here is derived from an EMBL/GenBank/DDBJ whole genome shotgun (WGS) entry which is preliminary data.</text>
</comment>
<dbReference type="Proteomes" id="UP000664521">
    <property type="component" value="Unassembled WGS sequence"/>
</dbReference>
<evidence type="ECO:0000313" key="7">
    <source>
        <dbReference type="EMBL" id="CAF9937165.1"/>
    </source>
</evidence>
<dbReference type="GO" id="GO:0000422">
    <property type="term" value="P:autophagy of mitochondrion"/>
    <property type="evidence" value="ECO:0007669"/>
    <property type="project" value="TreeGrafter"/>
</dbReference>
<dbReference type="InterPro" id="IPR051668">
    <property type="entry name" value="ATG33"/>
</dbReference>
<comment type="subcellular location">
    <subcellularLocation>
        <location evidence="1">Membrane</location>
        <topology evidence="1">Multi-pass membrane protein</topology>
    </subcellularLocation>
</comment>
<dbReference type="AlphaFoldDB" id="A0A8H3IWZ6"/>
<evidence type="ECO:0000256" key="1">
    <source>
        <dbReference type="ARBA" id="ARBA00004141"/>
    </source>
</evidence>